<name>A0AAV2I7A4_LYMST</name>
<dbReference type="EMBL" id="CAXITT010000499">
    <property type="protein sequence ID" value="CAL1542664.1"/>
    <property type="molecule type" value="Genomic_DNA"/>
</dbReference>
<dbReference type="AlphaFoldDB" id="A0AAV2I7A4"/>
<comment type="caution">
    <text evidence="2">The sequence shown here is derived from an EMBL/GenBank/DDBJ whole genome shotgun (WGS) entry which is preliminary data.</text>
</comment>
<feature type="domain" description="Gfo/Idh/MocA-like oxidoreductase N-terminal" evidence="1">
    <location>
        <begin position="3"/>
        <end position="59"/>
    </location>
</feature>
<dbReference type="SUPFAM" id="SSF51735">
    <property type="entry name" value="NAD(P)-binding Rossmann-fold domains"/>
    <property type="match status" value="1"/>
</dbReference>
<dbReference type="Pfam" id="PF01408">
    <property type="entry name" value="GFO_IDH_MocA"/>
    <property type="match status" value="1"/>
</dbReference>
<accession>A0AAV2I7A4</accession>
<evidence type="ECO:0000259" key="1">
    <source>
        <dbReference type="Pfam" id="PF01408"/>
    </source>
</evidence>
<organism evidence="2 3">
    <name type="scientific">Lymnaea stagnalis</name>
    <name type="common">Great pond snail</name>
    <name type="synonym">Helix stagnalis</name>
    <dbReference type="NCBI Taxonomy" id="6523"/>
    <lineage>
        <taxon>Eukaryota</taxon>
        <taxon>Metazoa</taxon>
        <taxon>Spiralia</taxon>
        <taxon>Lophotrochozoa</taxon>
        <taxon>Mollusca</taxon>
        <taxon>Gastropoda</taxon>
        <taxon>Heterobranchia</taxon>
        <taxon>Euthyneura</taxon>
        <taxon>Panpulmonata</taxon>
        <taxon>Hygrophila</taxon>
        <taxon>Lymnaeoidea</taxon>
        <taxon>Lymnaeidae</taxon>
        <taxon>Lymnaea</taxon>
    </lineage>
</organism>
<proteinExistence type="predicted"/>
<dbReference type="InterPro" id="IPR000683">
    <property type="entry name" value="Gfo/Idh/MocA-like_OxRdtase_N"/>
</dbReference>
<reference evidence="2 3" key="1">
    <citation type="submission" date="2024-04" db="EMBL/GenBank/DDBJ databases">
        <authorList>
            <consortium name="Genoscope - CEA"/>
            <person name="William W."/>
        </authorList>
    </citation>
    <scope>NUCLEOTIDE SEQUENCE [LARGE SCALE GENOMIC DNA]</scope>
</reference>
<protein>
    <recommendedName>
        <fullName evidence="1">Gfo/Idh/MocA-like oxidoreductase N-terminal domain-containing protein</fullName>
    </recommendedName>
</protein>
<evidence type="ECO:0000313" key="3">
    <source>
        <dbReference type="Proteomes" id="UP001497497"/>
    </source>
</evidence>
<keyword evidence="3" id="KW-1185">Reference proteome</keyword>
<dbReference type="PANTHER" id="PTHR43377:SF1">
    <property type="entry name" value="BILIVERDIN REDUCTASE A"/>
    <property type="match status" value="1"/>
</dbReference>
<dbReference type="Proteomes" id="UP001497497">
    <property type="component" value="Unassembled WGS sequence"/>
</dbReference>
<sequence length="235" mass="26567">MQRSDVNALIISTEPCLHEDYVRRGLESNKHVLVEYPVALSSKVAKQLYQLAEEKNLILLEENIGLLTEDYNVVKRKAEKVALKSGQYILNGSFNGWLENFEKSGLPFITGISSIQSVMTLFGEVQVTGGKLDQSEDSYTATADLEANGKPISITLSRSKSKEARRHKQTIYEFDDGEVIDSNKLPPQKTSKPGLFMRDMEQFYDAILEGKIKEEQKNLSIRSLEIAEKIHSYFN</sequence>
<dbReference type="Gene3D" id="3.40.50.720">
    <property type="entry name" value="NAD(P)-binding Rossmann-like Domain"/>
    <property type="match status" value="1"/>
</dbReference>
<gene>
    <name evidence="2" type="ORF">GSLYS_00016198001</name>
</gene>
<dbReference type="PANTHER" id="PTHR43377">
    <property type="entry name" value="BILIVERDIN REDUCTASE A"/>
    <property type="match status" value="1"/>
</dbReference>
<dbReference type="InterPro" id="IPR051450">
    <property type="entry name" value="Gfo/Idh/MocA_Oxidoreductases"/>
</dbReference>
<dbReference type="GO" id="GO:0000166">
    <property type="term" value="F:nucleotide binding"/>
    <property type="evidence" value="ECO:0007669"/>
    <property type="project" value="InterPro"/>
</dbReference>
<dbReference type="Gene3D" id="3.30.360.10">
    <property type="entry name" value="Dihydrodipicolinate Reductase, domain 2"/>
    <property type="match status" value="1"/>
</dbReference>
<evidence type="ECO:0000313" key="2">
    <source>
        <dbReference type="EMBL" id="CAL1542664.1"/>
    </source>
</evidence>
<dbReference type="InterPro" id="IPR036291">
    <property type="entry name" value="NAD(P)-bd_dom_sf"/>
</dbReference>